<gene>
    <name evidence="3" type="ORF">CSA56_08990</name>
</gene>
<sequence length="246" mass="27230">MPDTRCHRGAHPSDEQLFNAKQLLKLRVATDDLSWLLSRGYSKPSALKLVGDRHQLHGRQRMALGRSACSDQAVKARKATCLPVDCIRGKDLLIDGFNLLITIEAALAGGLLLLCRDGCVRDLASVHGSYRSVEETTQAILLIGNTLEMHQPQSVEWLFDKPVSNSGKITGLLRTTAESHDWPWTAQVVFNPDTEISHSPKIAISSDSSILDHAARWVNFSRALLEHSVPRAWMINLQEKHVGSSI</sequence>
<feature type="domain" description="DUF5616" evidence="2">
    <location>
        <begin position="86"/>
        <end position="222"/>
    </location>
</feature>
<dbReference type="Pfam" id="PF04256">
    <property type="entry name" value="DUF434"/>
    <property type="match status" value="1"/>
</dbReference>
<evidence type="ECO:0000313" key="4">
    <source>
        <dbReference type="Proteomes" id="UP000230821"/>
    </source>
</evidence>
<reference evidence="3 4" key="1">
    <citation type="submission" date="2017-10" db="EMBL/GenBank/DDBJ databases">
        <title>Novel microbial diversity and functional potential in the marine mammal oral microbiome.</title>
        <authorList>
            <person name="Dudek N.K."/>
            <person name="Sun C.L."/>
            <person name="Burstein D."/>
            <person name="Kantor R.S."/>
            <person name="Aliaga Goltsman D.S."/>
            <person name="Bik E.M."/>
            <person name="Thomas B.C."/>
            <person name="Banfield J.F."/>
            <person name="Relman D.A."/>
        </authorList>
    </citation>
    <scope>NUCLEOTIDE SEQUENCE [LARGE SCALE GENOMIC DNA]</scope>
    <source>
        <strain evidence="3">DOLJORAL78_47_16</strain>
    </source>
</reference>
<comment type="caution">
    <text evidence="3">The sequence shown here is derived from an EMBL/GenBank/DDBJ whole genome shotgun (WGS) entry which is preliminary data.</text>
</comment>
<evidence type="ECO:0000259" key="1">
    <source>
        <dbReference type="Pfam" id="PF04256"/>
    </source>
</evidence>
<name>A0A2G6KGB6_9BACT</name>
<dbReference type="InterPro" id="IPR041652">
    <property type="entry name" value="DUF5616"/>
</dbReference>
<dbReference type="Pfam" id="PF18481">
    <property type="entry name" value="DUF5616"/>
    <property type="match status" value="1"/>
</dbReference>
<protein>
    <recommendedName>
        <fullName evidence="5">DUF434 domain-containing protein</fullName>
    </recommendedName>
</protein>
<dbReference type="PANTHER" id="PTHR42252:SF1">
    <property type="entry name" value="DUF434 DOMAIN-CONTAINING PROTEIN"/>
    <property type="match status" value="1"/>
</dbReference>
<evidence type="ECO:0000313" key="3">
    <source>
        <dbReference type="EMBL" id="PIE34042.1"/>
    </source>
</evidence>
<evidence type="ECO:0008006" key="5">
    <source>
        <dbReference type="Google" id="ProtNLM"/>
    </source>
</evidence>
<proteinExistence type="predicted"/>
<evidence type="ECO:0000259" key="2">
    <source>
        <dbReference type="Pfam" id="PF18481"/>
    </source>
</evidence>
<feature type="domain" description="DUF434" evidence="1">
    <location>
        <begin position="25"/>
        <end position="78"/>
    </location>
</feature>
<dbReference type="PANTHER" id="PTHR42252">
    <property type="entry name" value="DUF5616 DOMAIN-CONTAINING PROTEIN"/>
    <property type="match status" value="1"/>
</dbReference>
<dbReference type="InterPro" id="IPR007368">
    <property type="entry name" value="DUF434"/>
</dbReference>
<dbReference type="AlphaFoldDB" id="A0A2G6KGB6"/>
<organism evidence="3 4">
    <name type="scientific">candidate division KSB3 bacterium</name>
    <dbReference type="NCBI Taxonomy" id="2044937"/>
    <lineage>
        <taxon>Bacteria</taxon>
        <taxon>candidate division KSB3</taxon>
    </lineage>
</organism>
<dbReference type="Proteomes" id="UP000230821">
    <property type="component" value="Unassembled WGS sequence"/>
</dbReference>
<dbReference type="EMBL" id="PDSK01000092">
    <property type="protein sequence ID" value="PIE34042.1"/>
    <property type="molecule type" value="Genomic_DNA"/>
</dbReference>
<accession>A0A2G6KGB6</accession>